<dbReference type="InterPro" id="IPR052023">
    <property type="entry name" value="Histidine_kinase_KdpD"/>
</dbReference>
<dbReference type="SUPFAM" id="SSF55874">
    <property type="entry name" value="ATPase domain of HSP90 chaperone/DNA topoisomerase II/histidine kinase"/>
    <property type="match status" value="1"/>
</dbReference>
<accession>A0A174YK68</accession>
<dbReference type="InterPro" id="IPR004358">
    <property type="entry name" value="Sig_transdc_His_kin-like_C"/>
</dbReference>
<reference evidence="8 10" key="1">
    <citation type="submission" date="2015-09" db="EMBL/GenBank/DDBJ databases">
        <authorList>
            <consortium name="Pathogen Informatics"/>
        </authorList>
    </citation>
    <scope>NUCLEOTIDE SEQUENCE [LARGE SCALE GENOMIC DNA]</scope>
    <source>
        <strain evidence="8 10">2789STDY5834875</strain>
    </source>
</reference>
<dbReference type="Gene3D" id="1.10.287.130">
    <property type="match status" value="1"/>
</dbReference>
<keyword evidence="6" id="KW-0472">Membrane</keyword>
<dbReference type="Gene3D" id="3.30.565.10">
    <property type="entry name" value="Histidine kinase-like ATPase, C-terminal domain"/>
    <property type="match status" value="1"/>
</dbReference>
<comment type="catalytic activity">
    <reaction evidence="1">
        <text>ATP + protein L-histidine = ADP + protein N-phospho-L-histidine.</text>
        <dbReference type="EC" id="2.7.13.3"/>
    </reaction>
</comment>
<evidence type="ECO:0000313" key="11">
    <source>
        <dbReference type="Proteomes" id="UP000481964"/>
    </source>
</evidence>
<evidence type="ECO:0000259" key="7">
    <source>
        <dbReference type="PROSITE" id="PS50109"/>
    </source>
</evidence>
<dbReference type="Proteomes" id="UP000095621">
    <property type="component" value="Unassembled WGS sequence"/>
</dbReference>
<dbReference type="GO" id="GO:0005886">
    <property type="term" value="C:plasma membrane"/>
    <property type="evidence" value="ECO:0007669"/>
    <property type="project" value="TreeGrafter"/>
</dbReference>
<evidence type="ECO:0000313" key="10">
    <source>
        <dbReference type="Proteomes" id="UP000095621"/>
    </source>
</evidence>
<dbReference type="EC" id="2.7.13.3" evidence="2"/>
<dbReference type="SMART" id="SM00387">
    <property type="entry name" value="HATPase_c"/>
    <property type="match status" value="1"/>
</dbReference>
<dbReference type="PANTHER" id="PTHR45569:SF1">
    <property type="entry name" value="SENSOR PROTEIN KDPD"/>
    <property type="match status" value="1"/>
</dbReference>
<feature type="transmembrane region" description="Helical" evidence="6">
    <location>
        <begin position="101"/>
        <end position="123"/>
    </location>
</feature>
<name>A0A174YK68_9FIRM</name>
<gene>
    <name evidence="8" type="primary">senX3_2</name>
    <name evidence="8" type="ORF">ERS852490_00561</name>
    <name evidence="9" type="ORF">GKE48_04395</name>
</gene>
<dbReference type="InterPro" id="IPR005467">
    <property type="entry name" value="His_kinase_dom"/>
</dbReference>
<keyword evidence="6" id="KW-0812">Transmembrane</keyword>
<evidence type="ECO:0000256" key="6">
    <source>
        <dbReference type="SAM" id="Phobius"/>
    </source>
</evidence>
<keyword evidence="3" id="KW-0597">Phosphoprotein</keyword>
<dbReference type="SUPFAM" id="SSF47384">
    <property type="entry name" value="Homodimeric domain of signal transducing histidine kinase"/>
    <property type="match status" value="1"/>
</dbReference>
<feature type="domain" description="Histidine kinase" evidence="7">
    <location>
        <begin position="168"/>
        <end position="379"/>
    </location>
</feature>
<evidence type="ECO:0000313" key="8">
    <source>
        <dbReference type="EMBL" id="CUQ75524.1"/>
    </source>
</evidence>
<keyword evidence="6" id="KW-1133">Transmembrane helix</keyword>
<dbReference type="InterPro" id="IPR036890">
    <property type="entry name" value="HATPase_C_sf"/>
</dbReference>
<dbReference type="EMBL" id="CZBU01000001">
    <property type="protein sequence ID" value="CUQ75524.1"/>
    <property type="molecule type" value="Genomic_DNA"/>
</dbReference>
<dbReference type="RefSeq" id="WP_055214510.1">
    <property type="nucleotide sequence ID" value="NZ_CZBU01000001.1"/>
</dbReference>
<protein>
    <recommendedName>
        <fullName evidence="2">histidine kinase</fullName>
        <ecNumber evidence="2">2.7.13.3</ecNumber>
    </recommendedName>
</protein>
<dbReference type="EMBL" id="WKRD01000003">
    <property type="protein sequence ID" value="MSC56695.1"/>
    <property type="molecule type" value="Genomic_DNA"/>
</dbReference>
<keyword evidence="8" id="KW-0808">Transferase</keyword>
<evidence type="ECO:0000256" key="2">
    <source>
        <dbReference type="ARBA" id="ARBA00012438"/>
    </source>
</evidence>
<proteinExistence type="predicted"/>
<dbReference type="OrthoDB" id="9806130at2"/>
<keyword evidence="4 8" id="KW-0418">Kinase</keyword>
<dbReference type="CDD" id="cd00082">
    <property type="entry name" value="HisKA"/>
    <property type="match status" value="1"/>
</dbReference>
<evidence type="ECO:0000256" key="3">
    <source>
        <dbReference type="ARBA" id="ARBA00022553"/>
    </source>
</evidence>
<evidence type="ECO:0000313" key="9">
    <source>
        <dbReference type="EMBL" id="MSC56695.1"/>
    </source>
</evidence>
<dbReference type="InterPro" id="IPR003661">
    <property type="entry name" value="HisK_dim/P_dom"/>
</dbReference>
<evidence type="ECO:0000256" key="5">
    <source>
        <dbReference type="ARBA" id="ARBA00023012"/>
    </source>
</evidence>
<dbReference type="Proteomes" id="UP000481964">
    <property type="component" value="Unassembled WGS sequence"/>
</dbReference>
<dbReference type="PRINTS" id="PR00344">
    <property type="entry name" value="BCTRLSENSOR"/>
</dbReference>
<dbReference type="PROSITE" id="PS50109">
    <property type="entry name" value="HIS_KIN"/>
    <property type="match status" value="1"/>
</dbReference>
<dbReference type="PANTHER" id="PTHR45569">
    <property type="entry name" value="SENSOR PROTEIN KDPD"/>
    <property type="match status" value="1"/>
</dbReference>
<dbReference type="SMART" id="SM00388">
    <property type="entry name" value="HisKA"/>
    <property type="match status" value="1"/>
</dbReference>
<dbReference type="AlphaFoldDB" id="A0A174YK68"/>
<dbReference type="Pfam" id="PF00512">
    <property type="entry name" value="HisKA"/>
    <property type="match status" value="1"/>
</dbReference>
<organism evidence="8 10">
    <name type="scientific">Lachnospira eligens</name>
    <dbReference type="NCBI Taxonomy" id="39485"/>
    <lineage>
        <taxon>Bacteria</taxon>
        <taxon>Bacillati</taxon>
        <taxon>Bacillota</taxon>
        <taxon>Clostridia</taxon>
        <taxon>Lachnospirales</taxon>
        <taxon>Lachnospiraceae</taxon>
        <taxon>Lachnospira</taxon>
    </lineage>
</organism>
<dbReference type="InterPro" id="IPR036097">
    <property type="entry name" value="HisK_dim/P_sf"/>
</dbReference>
<feature type="transmembrane region" description="Helical" evidence="6">
    <location>
        <begin position="20"/>
        <end position="40"/>
    </location>
</feature>
<sequence>MDNTVKKKLSVFRKRQTVFVIIYGLINAVVIAGIIVYYRLKEQVLAGALYLQDNAYGEAFVRKMFSSGITDNNIRAGRTAMESAGYGSHGFSYMSRLNGEMYALIAIIVVLLIALGSGLYNCYRLGHKGFVKKVCDVYADNERLSKQLDNEHIYNKEQYQKMQDFIENIAHQIKTPLAIITMKLEMLEEKCDDNPRRKEIADCTGNAFRIKTFIKKLLDISRFEAGKVVMTSDEVDVAAILQESINSSVVDRNRITTDYGDEKLCMYADEGWIVECFINLLDNCAEYLADDNTKVYVDVTRKNDDCVVTIADNGKGLSTEQFNSIFNRFETNGSAADFKAGIGLNLSKLIIEAHHGSIKAGNSEKYGGAEFVATLPMYRLKTKYQSM</sequence>
<dbReference type="Pfam" id="PF02518">
    <property type="entry name" value="HATPase_c"/>
    <property type="match status" value="1"/>
</dbReference>
<evidence type="ECO:0000256" key="4">
    <source>
        <dbReference type="ARBA" id="ARBA00022777"/>
    </source>
</evidence>
<dbReference type="InterPro" id="IPR003594">
    <property type="entry name" value="HATPase_dom"/>
</dbReference>
<reference evidence="9 11" key="2">
    <citation type="journal article" date="2019" name="Nat. Med.">
        <title>A library of human gut bacterial isolates paired with longitudinal multiomics data enables mechanistic microbiome research.</title>
        <authorList>
            <person name="Poyet M."/>
            <person name="Groussin M."/>
            <person name="Gibbons S.M."/>
            <person name="Avila-Pacheco J."/>
            <person name="Jiang X."/>
            <person name="Kearney S.M."/>
            <person name="Perrotta A.R."/>
            <person name="Berdy B."/>
            <person name="Zhao S."/>
            <person name="Lieberman T.D."/>
            <person name="Swanson P.K."/>
            <person name="Smith M."/>
            <person name="Roesemann S."/>
            <person name="Alexander J.E."/>
            <person name="Rich S.A."/>
            <person name="Livny J."/>
            <person name="Vlamakis H."/>
            <person name="Clish C."/>
            <person name="Bullock K."/>
            <person name="Deik A."/>
            <person name="Scott J."/>
            <person name="Pierce K.A."/>
            <person name="Xavier R.J."/>
            <person name="Alm E.J."/>
        </authorList>
    </citation>
    <scope>NUCLEOTIDE SEQUENCE [LARGE SCALE GENOMIC DNA]</scope>
    <source>
        <strain evidence="9 11">BIOML-A1</strain>
    </source>
</reference>
<evidence type="ECO:0000256" key="1">
    <source>
        <dbReference type="ARBA" id="ARBA00000085"/>
    </source>
</evidence>
<keyword evidence="5" id="KW-0902">Two-component regulatory system</keyword>
<dbReference type="GO" id="GO:0000155">
    <property type="term" value="F:phosphorelay sensor kinase activity"/>
    <property type="evidence" value="ECO:0007669"/>
    <property type="project" value="InterPro"/>
</dbReference>